<sequence>MKLGIVYDGLPSPNSEEGAHAGGDEVPQEKLFDGVYVPSSLAFRRAGRNN</sequence>
<evidence type="ECO:0000313" key="2">
    <source>
        <dbReference type="EMBL" id="BBD73673.1"/>
    </source>
</evidence>
<dbReference type="AlphaFoldDB" id="A0A348B671"/>
<dbReference type="Proteomes" id="UP000616143">
    <property type="component" value="Unassembled WGS sequence"/>
</dbReference>
<dbReference type="RefSeq" id="WP_158613803.1">
    <property type="nucleotide sequence ID" value="NZ_AP018553.1"/>
</dbReference>
<feature type="region of interest" description="Disordered" evidence="1">
    <location>
        <begin position="1"/>
        <end position="27"/>
    </location>
</feature>
<dbReference type="EMBL" id="AP018553">
    <property type="protein sequence ID" value="BBD73673.1"/>
    <property type="molecule type" value="Genomic_DNA"/>
</dbReference>
<evidence type="ECO:0000313" key="3">
    <source>
        <dbReference type="EMBL" id="GGU01915.1"/>
    </source>
</evidence>
<reference evidence="2" key="3">
    <citation type="journal article" date="2019" name="BMC Res. Notes">
        <title>Complete genome sequence of the Sulfodiicoccus acidiphilus strain HS-1T, the first crenarchaeon that lacks polB3, isolated from an acidic hot spring in Ohwaku-dani, Hakone, Japan.</title>
        <authorList>
            <person name="Sakai H.D."/>
            <person name="Kurosawa N."/>
        </authorList>
    </citation>
    <scope>NUCLEOTIDE SEQUENCE</scope>
    <source>
        <strain evidence="2">HS-1</strain>
    </source>
</reference>
<reference evidence="3" key="1">
    <citation type="journal article" date="2014" name="Int. J. Syst. Evol. Microbiol.">
        <title>Complete genome sequence of Corynebacterium casei LMG S-19264T (=DSM 44701T), isolated from a smear-ripened cheese.</title>
        <authorList>
            <consortium name="US DOE Joint Genome Institute (JGI-PGF)"/>
            <person name="Walter F."/>
            <person name="Albersmeier A."/>
            <person name="Kalinowski J."/>
            <person name="Ruckert C."/>
        </authorList>
    </citation>
    <scope>NUCLEOTIDE SEQUENCE</scope>
    <source>
        <strain evidence="3">JCM 31740</strain>
    </source>
</reference>
<reference evidence="4" key="2">
    <citation type="submission" date="2018-04" db="EMBL/GenBank/DDBJ databases">
        <title>Complete genome sequence of Sulfodiicoccus acidiphilus strain HS-1.</title>
        <authorList>
            <person name="Sakai H.D."/>
            <person name="Kurosawa N."/>
        </authorList>
    </citation>
    <scope>NUCLEOTIDE SEQUENCE [LARGE SCALE GENOMIC DNA]</scope>
    <source>
        <strain evidence="4">HS-1</strain>
    </source>
</reference>
<gene>
    <name evidence="3" type="ORF">GCM10007116_18760</name>
    <name evidence="2" type="ORF">HS1genome_2062</name>
</gene>
<reference evidence="3" key="4">
    <citation type="submission" date="2020-09" db="EMBL/GenBank/DDBJ databases">
        <authorList>
            <person name="Sun Q."/>
            <person name="Ohkuma M."/>
        </authorList>
    </citation>
    <scope>NUCLEOTIDE SEQUENCE</scope>
    <source>
        <strain evidence="3">JCM 31740</strain>
    </source>
</reference>
<name>A0A348B671_9CREN</name>
<proteinExistence type="predicted"/>
<keyword evidence="4" id="KW-1185">Reference proteome</keyword>
<dbReference type="EMBL" id="BMQS01000021">
    <property type="protein sequence ID" value="GGU01915.1"/>
    <property type="molecule type" value="Genomic_DNA"/>
</dbReference>
<evidence type="ECO:0000313" key="4">
    <source>
        <dbReference type="Proteomes" id="UP000276741"/>
    </source>
</evidence>
<protein>
    <submittedName>
        <fullName evidence="2">Uncharacterized protein</fullName>
    </submittedName>
</protein>
<accession>A0A348B671</accession>
<dbReference type="KEGG" id="sacd:HS1genome_2062"/>
<organism evidence="2 4">
    <name type="scientific">Sulfodiicoccus acidiphilus</name>
    <dbReference type="NCBI Taxonomy" id="1670455"/>
    <lineage>
        <taxon>Archaea</taxon>
        <taxon>Thermoproteota</taxon>
        <taxon>Thermoprotei</taxon>
        <taxon>Sulfolobales</taxon>
        <taxon>Sulfolobaceae</taxon>
        <taxon>Sulfodiicoccus</taxon>
    </lineage>
</organism>
<dbReference type="Proteomes" id="UP000276741">
    <property type="component" value="Chromosome"/>
</dbReference>
<evidence type="ECO:0000256" key="1">
    <source>
        <dbReference type="SAM" id="MobiDB-lite"/>
    </source>
</evidence>
<dbReference type="GeneID" id="43516677"/>
<feature type="compositionally biased region" description="Basic and acidic residues" evidence="1">
    <location>
        <begin position="17"/>
        <end position="27"/>
    </location>
</feature>